<keyword evidence="3" id="KW-1185">Reference proteome</keyword>
<reference evidence="2 3" key="1">
    <citation type="journal article" date="2019" name="Emerg. Microbes Infect.">
        <title>Comprehensive subspecies identification of 175 nontuberculous mycobacteria species based on 7547 genomic profiles.</title>
        <authorList>
            <person name="Matsumoto Y."/>
            <person name="Kinjo T."/>
            <person name="Motooka D."/>
            <person name="Nabeya D."/>
            <person name="Jung N."/>
            <person name="Uechi K."/>
            <person name="Horii T."/>
            <person name="Iida T."/>
            <person name="Fujita J."/>
            <person name="Nakamura S."/>
        </authorList>
    </citation>
    <scope>NUCLEOTIDE SEQUENCE [LARGE SCALE GENOMIC DNA]</scope>
    <source>
        <strain evidence="2 3">JCM 6396</strain>
    </source>
</reference>
<dbReference type="SMART" id="SM00891">
    <property type="entry name" value="ERCC4"/>
    <property type="match status" value="1"/>
</dbReference>
<dbReference type="SUPFAM" id="SSF52980">
    <property type="entry name" value="Restriction endonuclease-like"/>
    <property type="match status" value="1"/>
</dbReference>
<dbReference type="EMBL" id="AP022563">
    <property type="protein sequence ID" value="BBX18571.1"/>
    <property type="molecule type" value="Genomic_DNA"/>
</dbReference>
<name>A0A7I7K507_9MYCO</name>
<dbReference type="Pfam" id="PF02732">
    <property type="entry name" value="ERCC4"/>
    <property type="match status" value="1"/>
</dbReference>
<accession>A0A7I7K507</accession>
<evidence type="ECO:0000313" key="2">
    <source>
        <dbReference type="EMBL" id="BBX18571.1"/>
    </source>
</evidence>
<dbReference type="InterPro" id="IPR011335">
    <property type="entry name" value="Restrct_endonuc-II-like"/>
</dbReference>
<dbReference type="OrthoDB" id="9776021at2"/>
<evidence type="ECO:0000256" key="1">
    <source>
        <dbReference type="ARBA" id="ARBA00023125"/>
    </source>
</evidence>
<proteinExistence type="predicted"/>
<dbReference type="KEGG" id="mdu:MDUV_34310"/>
<dbReference type="GO" id="GO:0016746">
    <property type="term" value="F:acyltransferase activity"/>
    <property type="evidence" value="ECO:0007669"/>
    <property type="project" value="InterPro"/>
</dbReference>
<keyword evidence="1" id="KW-0238">DNA-binding</keyword>
<evidence type="ECO:0000313" key="3">
    <source>
        <dbReference type="Proteomes" id="UP000467006"/>
    </source>
</evidence>
<dbReference type="InterPro" id="IPR006166">
    <property type="entry name" value="ERCC4_domain"/>
</dbReference>
<dbReference type="Gene3D" id="3.40.50.10130">
    <property type="match status" value="1"/>
</dbReference>
<dbReference type="RefSeq" id="WP_098002445.1">
    <property type="nucleotide sequence ID" value="NZ_AP022563.1"/>
</dbReference>
<protein>
    <submittedName>
        <fullName evidence="2">Uncharacterized protein</fullName>
    </submittedName>
</protein>
<organism evidence="2 3">
    <name type="scientific">Mycolicibacterium duvalii</name>
    <dbReference type="NCBI Taxonomy" id="39688"/>
    <lineage>
        <taxon>Bacteria</taxon>
        <taxon>Bacillati</taxon>
        <taxon>Actinomycetota</taxon>
        <taxon>Actinomycetes</taxon>
        <taxon>Mycobacteriales</taxon>
        <taxon>Mycobacteriaceae</taxon>
        <taxon>Mycolicibacterium</taxon>
    </lineage>
</organism>
<sequence length="318" mass="35756">MPEDMLIARNPEEGTTLPYLIRLPLGTEGVILKTRETWPRTNKVYCHRLEQWPADAEVIERLAVRSISRRGAAIDLVLERGRENRSQFVLTRARGREMVFWQSRRTARQARPNVALPTARAHGRTLEIAVDSHERYGYKFGDQQATTIRRALPAGDYAVYCGDVLVASAERKSIEDLSAGLLSGKLTYQLAELASLPRAAVVVESGYSRIFRLEHVSASAVAEALAEAQARFPSLPIVFVESRALAQEWIYRWLGACLHEHELHTATDFRGRPETPAAPEPVGDREIRAWARERGLAVGDRGRISSAIVEQFRADQHR</sequence>
<dbReference type="InterPro" id="IPR036625">
    <property type="entry name" value="E3-bd_dom_sf"/>
</dbReference>
<dbReference type="Gene3D" id="4.10.320.10">
    <property type="entry name" value="E3-binding domain"/>
    <property type="match status" value="1"/>
</dbReference>
<dbReference type="InterPro" id="IPR055370">
    <property type="entry name" value="Lsr2_DNA-bd"/>
</dbReference>
<dbReference type="AlphaFoldDB" id="A0A7I7K507"/>
<dbReference type="Pfam" id="PF23359">
    <property type="entry name" value="Lsr2_DNA-bd"/>
    <property type="match status" value="1"/>
</dbReference>
<dbReference type="GO" id="GO:0004518">
    <property type="term" value="F:nuclease activity"/>
    <property type="evidence" value="ECO:0007669"/>
    <property type="project" value="InterPro"/>
</dbReference>
<dbReference type="Proteomes" id="UP000467006">
    <property type="component" value="Chromosome"/>
</dbReference>
<dbReference type="GO" id="GO:0006259">
    <property type="term" value="P:DNA metabolic process"/>
    <property type="evidence" value="ECO:0007669"/>
    <property type="project" value="UniProtKB-ARBA"/>
</dbReference>
<gene>
    <name evidence="2" type="ORF">MDUV_34310</name>
</gene>
<dbReference type="GO" id="GO:0003677">
    <property type="term" value="F:DNA binding"/>
    <property type="evidence" value="ECO:0007669"/>
    <property type="project" value="UniProtKB-KW"/>
</dbReference>